<gene>
    <name evidence="6" type="ORF">RF11_07066</name>
</gene>
<evidence type="ECO:0000313" key="6">
    <source>
        <dbReference type="EMBL" id="KII62148.1"/>
    </source>
</evidence>
<name>A0A0C2IA65_THEKT</name>
<comment type="subcellular location">
    <subcellularLocation>
        <location evidence="1">Nucleus</location>
    </subcellularLocation>
</comment>
<dbReference type="SUPFAM" id="SSF100939">
    <property type="entry name" value="SPOC domain-like"/>
    <property type="match status" value="1"/>
</dbReference>
<evidence type="ECO:0000256" key="2">
    <source>
        <dbReference type="ARBA" id="ARBA00022884"/>
    </source>
</evidence>
<feature type="compositionally biased region" description="Basic residues" evidence="4">
    <location>
        <begin position="143"/>
        <end position="153"/>
    </location>
</feature>
<evidence type="ECO:0000256" key="4">
    <source>
        <dbReference type="SAM" id="MobiDB-lite"/>
    </source>
</evidence>
<evidence type="ECO:0000313" key="7">
    <source>
        <dbReference type="Proteomes" id="UP000031668"/>
    </source>
</evidence>
<dbReference type="PROSITE" id="PS50917">
    <property type="entry name" value="SPOC"/>
    <property type="match status" value="1"/>
</dbReference>
<keyword evidence="2" id="KW-0694">RNA-binding</keyword>
<dbReference type="OrthoDB" id="6407164at2759"/>
<proteinExistence type="predicted"/>
<dbReference type="Gene3D" id="2.40.290.10">
    <property type="match status" value="1"/>
</dbReference>
<accession>A0A0C2IA65</accession>
<dbReference type="AlphaFoldDB" id="A0A0C2IA65"/>
<feature type="region of interest" description="Disordered" evidence="4">
    <location>
        <begin position="130"/>
        <end position="212"/>
    </location>
</feature>
<feature type="compositionally biased region" description="Basic and acidic residues" evidence="4">
    <location>
        <begin position="155"/>
        <end position="173"/>
    </location>
</feature>
<evidence type="ECO:0000259" key="5">
    <source>
        <dbReference type="PROSITE" id="PS50917"/>
    </source>
</evidence>
<dbReference type="InterPro" id="IPR016194">
    <property type="entry name" value="SPOC-like_C_dom_sf"/>
</dbReference>
<dbReference type="GO" id="GO:0003723">
    <property type="term" value="F:RNA binding"/>
    <property type="evidence" value="ECO:0007669"/>
    <property type="project" value="UniProtKB-KW"/>
</dbReference>
<dbReference type="InterPro" id="IPR010912">
    <property type="entry name" value="SPOC_met"/>
</dbReference>
<feature type="domain" description="SPOC" evidence="5">
    <location>
        <begin position="207"/>
        <end position="373"/>
    </location>
</feature>
<evidence type="ECO:0000256" key="3">
    <source>
        <dbReference type="ARBA" id="ARBA00023242"/>
    </source>
</evidence>
<dbReference type="EMBL" id="JWZT01005098">
    <property type="protein sequence ID" value="KII62148.1"/>
    <property type="molecule type" value="Genomic_DNA"/>
</dbReference>
<reference evidence="6 7" key="1">
    <citation type="journal article" date="2014" name="Genome Biol. Evol.">
        <title>The genome of the myxosporean Thelohanellus kitauei shows adaptations to nutrient acquisition within its fish host.</title>
        <authorList>
            <person name="Yang Y."/>
            <person name="Xiong J."/>
            <person name="Zhou Z."/>
            <person name="Huo F."/>
            <person name="Miao W."/>
            <person name="Ran C."/>
            <person name="Liu Y."/>
            <person name="Zhang J."/>
            <person name="Feng J."/>
            <person name="Wang M."/>
            <person name="Wang M."/>
            <person name="Wang L."/>
            <person name="Yao B."/>
        </authorList>
    </citation>
    <scope>NUCLEOTIDE SEQUENCE [LARGE SCALE GENOMIC DNA]</scope>
    <source>
        <strain evidence="6">Wuqing</strain>
    </source>
</reference>
<keyword evidence="3" id="KW-0539">Nucleus</keyword>
<dbReference type="GO" id="GO:0005634">
    <property type="term" value="C:nucleus"/>
    <property type="evidence" value="ECO:0007669"/>
    <property type="project" value="UniProtKB-SubCell"/>
</dbReference>
<dbReference type="Pfam" id="PF07744">
    <property type="entry name" value="SPOC"/>
    <property type="match status" value="1"/>
</dbReference>
<comment type="caution">
    <text evidence="6">The sequence shown here is derived from an EMBL/GenBank/DDBJ whole genome shotgun (WGS) entry which is preliminary data.</text>
</comment>
<protein>
    <submittedName>
        <fullName evidence="6">Putative RNA-binding protein 15B</fullName>
    </submittedName>
</protein>
<dbReference type="InterPro" id="IPR012921">
    <property type="entry name" value="SPOC_C"/>
</dbReference>
<evidence type="ECO:0000256" key="1">
    <source>
        <dbReference type="ARBA" id="ARBA00004123"/>
    </source>
</evidence>
<sequence>MSAIAAKENETNSKIGGSYIKVSLKFIEIGFGRANVYDTIWVGGYEPNNLKTLLEKVQALPGFVWSLTDKVLNQTIIKFYKMGNSSDAQDKIDRFSPPLDNLKFVSRMEKSGQSVNEAILRDYDMQKRSHYIDNSSDDSPKYIQKHKEHHAKTSRVSERLARKHDDSSSEEPAKKRRHPSHSPTHGSDDSKINSLDSHSRSRTRNREKSHEKRPFKIWSGELHLKRKSVHVMFKFFKGNRTVFDACLAKMVKGEEKLRVLQIEQRMVLDKEHYSLINYRLKKADDSAFAIAIVDDKYPDDESSLCKHFMEYFTEKNAAGVINIHDSKHHDLTHVLYAFPDCSFARVHTKDAPSEIRDVMSTQSYLLILALRCH</sequence>
<dbReference type="Proteomes" id="UP000031668">
    <property type="component" value="Unassembled WGS sequence"/>
</dbReference>
<organism evidence="6 7">
    <name type="scientific">Thelohanellus kitauei</name>
    <name type="common">Myxosporean</name>
    <dbReference type="NCBI Taxonomy" id="669202"/>
    <lineage>
        <taxon>Eukaryota</taxon>
        <taxon>Metazoa</taxon>
        <taxon>Cnidaria</taxon>
        <taxon>Myxozoa</taxon>
        <taxon>Myxosporea</taxon>
        <taxon>Bivalvulida</taxon>
        <taxon>Platysporina</taxon>
        <taxon>Myxobolidae</taxon>
        <taxon>Thelohanellus</taxon>
    </lineage>
</organism>
<keyword evidence="7" id="KW-1185">Reference proteome</keyword>